<evidence type="ECO:0000256" key="8">
    <source>
        <dbReference type="ARBA" id="ARBA00022833"/>
    </source>
</evidence>
<dbReference type="RefSeq" id="WP_135281959.1">
    <property type="nucleotide sequence ID" value="NZ_SRIO01000009.1"/>
</dbReference>
<keyword evidence="19" id="KW-1185">Reference proteome</keyword>
<feature type="binding site" evidence="14">
    <location>
        <position position="165"/>
    </location>
    <ligand>
        <name>Zn(2+)</name>
        <dbReference type="ChEBI" id="CHEBI:29105"/>
        <label>2</label>
    </ligand>
</feature>
<dbReference type="FunFam" id="2.10.230.10:FF:000002">
    <property type="entry name" value="Molecular chaperone DnaJ"/>
    <property type="match status" value="1"/>
</dbReference>
<dbReference type="GO" id="GO:0005524">
    <property type="term" value="F:ATP binding"/>
    <property type="evidence" value="ECO:0007669"/>
    <property type="project" value="InterPro"/>
</dbReference>
<dbReference type="GO" id="GO:0008270">
    <property type="term" value="F:zinc ion binding"/>
    <property type="evidence" value="ECO:0007669"/>
    <property type="project" value="UniProtKB-UniRule"/>
</dbReference>
<feature type="repeat" description="CXXCXGXG motif" evidence="14">
    <location>
        <begin position="165"/>
        <end position="172"/>
    </location>
</feature>
<dbReference type="AlphaFoldDB" id="A0A4Z0F816"/>
<dbReference type="CDD" id="cd10747">
    <property type="entry name" value="DnaJ_C"/>
    <property type="match status" value="1"/>
</dbReference>
<dbReference type="PROSITE" id="PS00636">
    <property type="entry name" value="DNAJ_1"/>
    <property type="match status" value="1"/>
</dbReference>
<dbReference type="InterPro" id="IPR036869">
    <property type="entry name" value="J_dom_sf"/>
</dbReference>
<dbReference type="Proteomes" id="UP000297890">
    <property type="component" value="Unassembled WGS sequence"/>
</dbReference>
<comment type="domain">
    <text evidence="14">The J domain is necessary and sufficient to stimulate DnaK ATPase activity. Zinc center 1 plays an important role in the autonomous, DnaK-independent chaperone activity of DnaJ. Zinc center 2 is essential for interaction with DnaK and for DnaJ activity.</text>
</comment>
<feature type="repeat" description="CXXCXGXG motif" evidence="14">
    <location>
        <begin position="201"/>
        <end position="208"/>
    </location>
</feature>
<dbReference type="OrthoDB" id="9779889at2"/>
<evidence type="ECO:0000256" key="1">
    <source>
        <dbReference type="ARBA" id="ARBA00004496"/>
    </source>
</evidence>
<feature type="binding site" evidence="14">
    <location>
        <position position="168"/>
    </location>
    <ligand>
        <name>Zn(2+)</name>
        <dbReference type="ChEBI" id="CHEBI:29105"/>
        <label>2</label>
    </ligand>
</feature>
<keyword evidence="5 14" id="KW-0479">Metal-binding</keyword>
<keyword evidence="7 14" id="KW-0863">Zinc-finger</keyword>
<dbReference type="CDD" id="cd10719">
    <property type="entry name" value="DnaJ_zf"/>
    <property type="match status" value="1"/>
</dbReference>
<dbReference type="InterPro" id="IPR018253">
    <property type="entry name" value="DnaJ_domain_CS"/>
</dbReference>
<name>A0A4Z0F816_9GAMM</name>
<comment type="subunit">
    <text evidence="2 14">Homodimer.</text>
</comment>
<feature type="binding site" evidence="14">
    <location>
        <position position="151"/>
    </location>
    <ligand>
        <name>Zn(2+)</name>
        <dbReference type="ChEBI" id="CHEBI:29105"/>
        <label>1</label>
    </ligand>
</feature>
<evidence type="ECO:0000256" key="14">
    <source>
        <dbReference type="HAMAP-Rule" id="MF_01152"/>
    </source>
</evidence>
<dbReference type="PANTHER" id="PTHR43096">
    <property type="entry name" value="DNAJ HOMOLOG 1, MITOCHONDRIAL-RELATED"/>
    <property type="match status" value="1"/>
</dbReference>
<dbReference type="FunFam" id="2.60.260.20:FF:000004">
    <property type="entry name" value="Molecular chaperone DnaJ"/>
    <property type="match status" value="1"/>
</dbReference>
<dbReference type="SUPFAM" id="SSF46565">
    <property type="entry name" value="Chaperone J-domain"/>
    <property type="match status" value="1"/>
</dbReference>
<dbReference type="InterPro" id="IPR002939">
    <property type="entry name" value="DnaJ_C"/>
</dbReference>
<keyword evidence="10 14" id="KW-0143">Chaperone</keyword>
<dbReference type="Pfam" id="PF01556">
    <property type="entry name" value="DnaJ_C"/>
    <property type="match status" value="1"/>
</dbReference>
<sequence>MAKADYYDILGVPKGADEAEIKKAYRRLAMKYHPDRNPGDKASEERFKEVAEAWEVLSDPEKRAMYDRFGHAGMGGAAGGGFGQGDFSDAFGDMFSNVFSEMFGAGRRGGRSGGPYRGADLRTVVEIDLEAAARGTTVEIEVPGHVSCTHCDGTGAEPGTKPVTCPGCGGHGQVRMQQGFFSLQQTCPRCRGRGTIIETPCKSCNGAGRVRQDKTLSVKIPAGIDTGDRIRLGGEGEPGQGGGPAGDLYVQVQVREHPIFHRDGRDLLCEMPVSFTTVALGGELEVPTLKGKVNLKIPAGTQTGKVFRLRGKGMPGLRGAEPGDMLCRVQVETPVNLTAEQRELLEQFESLIGEGERRHSPHASSWLDSVKGFFDRFTS</sequence>
<dbReference type="InterPro" id="IPR036410">
    <property type="entry name" value="HSP_DnaJ_Cys-rich_dom_sf"/>
</dbReference>
<evidence type="ECO:0000256" key="11">
    <source>
        <dbReference type="ARBA" id="ARBA00053423"/>
    </source>
</evidence>
<comment type="similarity">
    <text evidence="12 14">Belongs to the DnaJ family.</text>
</comment>
<dbReference type="Pfam" id="PF00684">
    <property type="entry name" value="DnaJ_CXXCXGXG"/>
    <property type="match status" value="1"/>
</dbReference>
<evidence type="ECO:0000256" key="7">
    <source>
        <dbReference type="ARBA" id="ARBA00022771"/>
    </source>
</evidence>
<dbReference type="Pfam" id="PF00226">
    <property type="entry name" value="DnaJ"/>
    <property type="match status" value="1"/>
</dbReference>
<evidence type="ECO:0000256" key="2">
    <source>
        <dbReference type="ARBA" id="ARBA00011738"/>
    </source>
</evidence>
<dbReference type="SMART" id="SM00271">
    <property type="entry name" value="DnaJ"/>
    <property type="match status" value="1"/>
</dbReference>
<dbReference type="SUPFAM" id="SSF49493">
    <property type="entry name" value="HSP40/DnaJ peptide-binding domain"/>
    <property type="match status" value="2"/>
</dbReference>
<keyword evidence="9 14" id="KW-0346">Stress response</keyword>
<reference evidence="18 19" key="1">
    <citation type="journal article" date="2019" name="ISME J.">
        <title>Candidatus Macondimonas diazotrophica, a novel gammaproteobacterial genus dominating crude-oil-contaminated coastal sediments.</title>
        <authorList>
            <person name="Karthikeyan S."/>
            <person name="Konstantinidis K."/>
        </authorList>
    </citation>
    <scope>NUCLEOTIDE SEQUENCE [LARGE SCALE GENOMIC DNA]</scope>
    <source>
        <strain evidence="18 19">KTK01</strain>
    </source>
</reference>
<dbReference type="GO" id="GO:0006260">
    <property type="term" value="P:DNA replication"/>
    <property type="evidence" value="ECO:0007669"/>
    <property type="project" value="UniProtKB-KW"/>
</dbReference>
<dbReference type="PROSITE" id="PS50076">
    <property type="entry name" value="DNAJ_2"/>
    <property type="match status" value="1"/>
</dbReference>
<evidence type="ECO:0000256" key="10">
    <source>
        <dbReference type="ARBA" id="ARBA00023186"/>
    </source>
</evidence>
<dbReference type="SUPFAM" id="SSF57938">
    <property type="entry name" value="DnaJ/Hsp40 cysteine-rich domain"/>
    <property type="match status" value="1"/>
</dbReference>
<evidence type="ECO:0000256" key="13">
    <source>
        <dbReference type="ARBA" id="ARBA00067609"/>
    </source>
</evidence>
<dbReference type="GO" id="GO:0042026">
    <property type="term" value="P:protein refolding"/>
    <property type="evidence" value="ECO:0007669"/>
    <property type="project" value="TreeGrafter"/>
</dbReference>
<protein>
    <recommendedName>
        <fullName evidence="13 14">Chaperone protein DnaJ</fullName>
    </recommendedName>
</protein>
<dbReference type="CDD" id="cd06257">
    <property type="entry name" value="DnaJ"/>
    <property type="match status" value="1"/>
</dbReference>
<comment type="caution">
    <text evidence="18">The sequence shown here is derived from an EMBL/GenBank/DDBJ whole genome shotgun (WGS) entry which is preliminary data.</text>
</comment>
<dbReference type="Gene3D" id="2.60.260.20">
    <property type="entry name" value="Urease metallochaperone UreE, N-terminal domain"/>
    <property type="match status" value="2"/>
</dbReference>
<dbReference type="EMBL" id="SRIO01000009">
    <property type="protein sequence ID" value="TFZ82484.1"/>
    <property type="molecule type" value="Genomic_DNA"/>
</dbReference>
<dbReference type="GO" id="GO:0031072">
    <property type="term" value="F:heat shock protein binding"/>
    <property type="evidence" value="ECO:0007669"/>
    <property type="project" value="InterPro"/>
</dbReference>
<dbReference type="GO" id="GO:0051082">
    <property type="term" value="F:unfolded protein binding"/>
    <property type="evidence" value="ECO:0007669"/>
    <property type="project" value="UniProtKB-UniRule"/>
</dbReference>
<dbReference type="PRINTS" id="PR00625">
    <property type="entry name" value="JDOMAIN"/>
</dbReference>
<feature type="zinc finger region" description="CR-type" evidence="15">
    <location>
        <begin position="135"/>
        <end position="213"/>
    </location>
</feature>
<dbReference type="GO" id="GO:0005737">
    <property type="term" value="C:cytoplasm"/>
    <property type="evidence" value="ECO:0007669"/>
    <property type="project" value="UniProtKB-SubCell"/>
</dbReference>
<feature type="binding site" evidence="14">
    <location>
        <position position="148"/>
    </location>
    <ligand>
        <name>Zn(2+)</name>
        <dbReference type="ChEBI" id="CHEBI:29105"/>
        <label>1</label>
    </ligand>
</feature>
<dbReference type="PANTHER" id="PTHR43096:SF48">
    <property type="entry name" value="CHAPERONE PROTEIN DNAJ"/>
    <property type="match status" value="1"/>
</dbReference>
<keyword evidence="6 14" id="KW-0677">Repeat</keyword>
<evidence type="ECO:0000259" key="17">
    <source>
        <dbReference type="PROSITE" id="PS51188"/>
    </source>
</evidence>
<accession>A0A4Z0F816</accession>
<proteinExistence type="inferred from homology"/>
<dbReference type="FunFam" id="1.10.287.110:FF:000034">
    <property type="entry name" value="Chaperone protein DnaJ"/>
    <property type="match status" value="1"/>
</dbReference>
<dbReference type="GO" id="GO:0009408">
    <property type="term" value="P:response to heat"/>
    <property type="evidence" value="ECO:0007669"/>
    <property type="project" value="InterPro"/>
</dbReference>
<comment type="cofactor">
    <cofactor evidence="14">
        <name>Zn(2+)</name>
        <dbReference type="ChEBI" id="CHEBI:29105"/>
    </cofactor>
    <text evidence="14">Binds 2 Zn(2+) ions per monomer.</text>
</comment>
<feature type="domain" description="J" evidence="16">
    <location>
        <begin position="5"/>
        <end position="70"/>
    </location>
</feature>
<evidence type="ECO:0000256" key="5">
    <source>
        <dbReference type="ARBA" id="ARBA00022723"/>
    </source>
</evidence>
<evidence type="ECO:0000256" key="4">
    <source>
        <dbReference type="ARBA" id="ARBA00022705"/>
    </source>
</evidence>
<dbReference type="InterPro" id="IPR012724">
    <property type="entry name" value="DnaJ"/>
</dbReference>
<comment type="subcellular location">
    <subcellularLocation>
        <location evidence="1 14">Cytoplasm</location>
    </subcellularLocation>
</comment>
<dbReference type="NCBIfam" id="TIGR02349">
    <property type="entry name" value="DnaJ_bact"/>
    <property type="match status" value="1"/>
</dbReference>
<evidence type="ECO:0000256" key="15">
    <source>
        <dbReference type="PROSITE-ProRule" id="PRU00546"/>
    </source>
</evidence>
<dbReference type="InterPro" id="IPR001305">
    <property type="entry name" value="HSP_DnaJ_Cys-rich_dom"/>
</dbReference>
<evidence type="ECO:0000259" key="16">
    <source>
        <dbReference type="PROSITE" id="PS50076"/>
    </source>
</evidence>
<feature type="domain" description="CR-type" evidence="17">
    <location>
        <begin position="135"/>
        <end position="213"/>
    </location>
</feature>
<keyword evidence="8 14" id="KW-0862">Zinc</keyword>
<gene>
    <name evidence="14 18" type="primary">dnaJ</name>
    <name evidence="18" type="ORF">E4680_08370</name>
</gene>
<evidence type="ECO:0000256" key="6">
    <source>
        <dbReference type="ARBA" id="ARBA00022737"/>
    </source>
</evidence>
<keyword evidence="3 14" id="KW-0963">Cytoplasm</keyword>
<feature type="binding site" evidence="14">
    <location>
        <position position="201"/>
    </location>
    <ligand>
        <name>Zn(2+)</name>
        <dbReference type="ChEBI" id="CHEBI:29105"/>
        <label>1</label>
    </ligand>
</feature>
<feature type="binding site" evidence="14">
    <location>
        <position position="187"/>
    </location>
    <ligand>
        <name>Zn(2+)</name>
        <dbReference type="ChEBI" id="CHEBI:29105"/>
        <label>2</label>
    </ligand>
</feature>
<dbReference type="InterPro" id="IPR008971">
    <property type="entry name" value="HSP40/DnaJ_pept-bd"/>
</dbReference>
<feature type="binding site" evidence="14">
    <location>
        <position position="204"/>
    </location>
    <ligand>
        <name>Zn(2+)</name>
        <dbReference type="ChEBI" id="CHEBI:29105"/>
        <label>1</label>
    </ligand>
</feature>
<evidence type="ECO:0000256" key="12">
    <source>
        <dbReference type="ARBA" id="ARBA00061004"/>
    </source>
</evidence>
<dbReference type="Gene3D" id="2.10.230.10">
    <property type="entry name" value="Heat shock protein DnaJ, cysteine-rich domain"/>
    <property type="match status" value="1"/>
</dbReference>
<feature type="binding site" evidence="14">
    <location>
        <position position="190"/>
    </location>
    <ligand>
        <name>Zn(2+)</name>
        <dbReference type="ChEBI" id="CHEBI:29105"/>
        <label>2</label>
    </ligand>
</feature>
<keyword evidence="4 14" id="KW-0235">DNA replication</keyword>
<evidence type="ECO:0000256" key="3">
    <source>
        <dbReference type="ARBA" id="ARBA00022490"/>
    </source>
</evidence>
<evidence type="ECO:0000313" key="18">
    <source>
        <dbReference type="EMBL" id="TFZ82484.1"/>
    </source>
</evidence>
<dbReference type="Gene3D" id="1.10.287.110">
    <property type="entry name" value="DnaJ domain"/>
    <property type="match status" value="1"/>
</dbReference>
<dbReference type="NCBIfam" id="NF008035">
    <property type="entry name" value="PRK10767.1"/>
    <property type="match status" value="1"/>
</dbReference>
<feature type="repeat" description="CXXCXGXG motif" evidence="14">
    <location>
        <begin position="148"/>
        <end position="155"/>
    </location>
</feature>
<organism evidence="18 19">
    <name type="scientific">Candidatus Macondimonas diazotrophica</name>
    <dbReference type="NCBI Taxonomy" id="2305248"/>
    <lineage>
        <taxon>Bacteria</taxon>
        <taxon>Pseudomonadati</taxon>
        <taxon>Pseudomonadota</taxon>
        <taxon>Gammaproteobacteria</taxon>
        <taxon>Chromatiales</taxon>
        <taxon>Ectothiorhodospiraceae</taxon>
        <taxon>Candidatus Macondimonas</taxon>
    </lineage>
</organism>
<evidence type="ECO:0000313" key="19">
    <source>
        <dbReference type="Proteomes" id="UP000297890"/>
    </source>
</evidence>
<feature type="repeat" description="CXXCXGXG motif" evidence="14">
    <location>
        <begin position="187"/>
        <end position="194"/>
    </location>
</feature>
<dbReference type="HAMAP" id="MF_01152">
    <property type="entry name" value="DnaJ"/>
    <property type="match status" value="1"/>
</dbReference>
<dbReference type="InterPro" id="IPR001623">
    <property type="entry name" value="DnaJ_domain"/>
</dbReference>
<dbReference type="PROSITE" id="PS51188">
    <property type="entry name" value="ZF_CR"/>
    <property type="match status" value="1"/>
</dbReference>
<evidence type="ECO:0000256" key="9">
    <source>
        <dbReference type="ARBA" id="ARBA00023016"/>
    </source>
</evidence>
<comment type="function">
    <text evidence="11 14">Participates actively in the response to hyperosmotic and heat shock by preventing the aggregation of stress-denatured proteins and by disaggregating proteins, also in an autonomous, DnaK-independent fashion. Unfolded proteins bind initially to DnaJ; upon interaction with the DnaJ-bound protein, DnaK hydrolyzes its bound ATP, resulting in the formation of a stable complex. GrpE releases ADP from DnaK; ATP binding to DnaK triggers the release of the substrate protein, thus completing the reaction cycle. Several rounds of ATP-dependent interactions between DnaJ, DnaK and GrpE are required for fully efficient folding. Also involved, together with DnaK and GrpE, in the DNA replication of plasmids through activation of initiation proteins.</text>
</comment>